<dbReference type="Proteomes" id="UP000184267">
    <property type="component" value="Unassembled WGS sequence"/>
</dbReference>
<feature type="compositionally biased region" description="Low complexity" evidence="1">
    <location>
        <begin position="57"/>
        <end position="73"/>
    </location>
</feature>
<gene>
    <name evidence="2" type="ORF">TRAPUB_10843</name>
</gene>
<dbReference type="OMA" id="WGVPAEM"/>
<feature type="region of interest" description="Disordered" evidence="1">
    <location>
        <begin position="1"/>
        <end position="82"/>
    </location>
</feature>
<dbReference type="AlphaFoldDB" id="A0A1M2VYK2"/>
<accession>A0A1M2VYK2</accession>
<dbReference type="OrthoDB" id="10054765at2759"/>
<proteinExistence type="predicted"/>
<evidence type="ECO:0000256" key="1">
    <source>
        <dbReference type="SAM" id="MobiDB-lite"/>
    </source>
</evidence>
<dbReference type="Pfam" id="PF13365">
    <property type="entry name" value="Trypsin_2"/>
    <property type="match status" value="1"/>
</dbReference>
<dbReference type="EMBL" id="MNAD01000475">
    <property type="protein sequence ID" value="OJT12602.1"/>
    <property type="molecule type" value="Genomic_DNA"/>
</dbReference>
<sequence length="419" mass="43701">MATRYCSSPLLTISTRPLAAQAPRSRACPRRHYAQVGSTTFLGEPPSPPSPPPPSPSKNTGTSTNPPTSASGSRAPQHPPIKPFDAHVLAELRKATSASTSASPRPPLTPLTELVEQYMKRAGHVLPSALPYESRPGPERRAQFSDVGVEGSAAVCSADGALVTIVHVVQDRTGRGHKVAYSSGFAVHAPGAPAGEAVLVTCAHTLEEIRHDPLLRAGLPSPAVRPGDHVSGCFAISGPPTAPVFHPVRAVLSAMHRGDLLLLSASTDSPSSPSSAQPSGLRTLPVNPYPVQPGTTVRAHLVADKPPAGGRDADGWTPWVGGTWRKWARGTVLGYKDFAGREAKPGTYDSLAHLHFDPPPTPGSSGGPIVDEESGAVVGVVLGTQLVNQLQGVRGWGVPAEMIFEMFSLPGLKLRSGGQ</sequence>
<evidence type="ECO:0000313" key="3">
    <source>
        <dbReference type="Proteomes" id="UP000184267"/>
    </source>
</evidence>
<dbReference type="SUPFAM" id="SSF50494">
    <property type="entry name" value="Trypsin-like serine proteases"/>
    <property type="match status" value="1"/>
</dbReference>
<dbReference type="STRING" id="154538.A0A1M2VYK2"/>
<organism evidence="2 3">
    <name type="scientific">Trametes pubescens</name>
    <name type="common">White-rot fungus</name>
    <dbReference type="NCBI Taxonomy" id="154538"/>
    <lineage>
        <taxon>Eukaryota</taxon>
        <taxon>Fungi</taxon>
        <taxon>Dikarya</taxon>
        <taxon>Basidiomycota</taxon>
        <taxon>Agaricomycotina</taxon>
        <taxon>Agaricomycetes</taxon>
        <taxon>Polyporales</taxon>
        <taxon>Polyporaceae</taxon>
        <taxon>Trametes</taxon>
    </lineage>
</organism>
<feature type="compositionally biased region" description="Pro residues" evidence="1">
    <location>
        <begin position="45"/>
        <end position="56"/>
    </location>
</feature>
<dbReference type="InterPro" id="IPR009003">
    <property type="entry name" value="Peptidase_S1_PA"/>
</dbReference>
<feature type="region of interest" description="Disordered" evidence="1">
    <location>
        <begin position="265"/>
        <end position="284"/>
    </location>
</feature>
<name>A0A1M2VYK2_TRAPU</name>
<keyword evidence="3" id="KW-1185">Reference proteome</keyword>
<feature type="compositionally biased region" description="Polar residues" evidence="1">
    <location>
        <begin position="1"/>
        <end position="15"/>
    </location>
</feature>
<comment type="caution">
    <text evidence="2">The sequence shown here is derived from an EMBL/GenBank/DDBJ whole genome shotgun (WGS) entry which is preliminary data.</text>
</comment>
<feature type="compositionally biased region" description="Low complexity" evidence="1">
    <location>
        <begin position="265"/>
        <end position="281"/>
    </location>
</feature>
<reference evidence="2 3" key="1">
    <citation type="submission" date="2016-10" db="EMBL/GenBank/DDBJ databases">
        <title>Genome sequence of the basidiomycete white-rot fungus Trametes pubescens.</title>
        <authorList>
            <person name="Makela M.R."/>
            <person name="Granchi Z."/>
            <person name="Peng M."/>
            <person name="De Vries R.P."/>
            <person name="Grigoriev I."/>
            <person name="Riley R."/>
            <person name="Hilden K."/>
        </authorList>
    </citation>
    <scope>NUCLEOTIDE SEQUENCE [LARGE SCALE GENOMIC DNA]</scope>
    <source>
        <strain evidence="2 3">FBCC735</strain>
    </source>
</reference>
<evidence type="ECO:0000313" key="2">
    <source>
        <dbReference type="EMBL" id="OJT12602.1"/>
    </source>
</evidence>
<protein>
    <submittedName>
        <fullName evidence="2">Uncharacterized protein</fullName>
    </submittedName>
</protein>